<dbReference type="SUPFAM" id="SSF160704">
    <property type="entry name" value="YehR-like"/>
    <property type="match status" value="1"/>
</dbReference>
<reference evidence="2 3" key="1">
    <citation type="submission" date="2020-08" db="EMBL/GenBank/DDBJ databases">
        <title>Genomic Encyclopedia of Type Strains, Phase IV (KMG-IV): sequencing the most valuable type-strain genomes for metagenomic binning, comparative biology and taxonomic classification.</title>
        <authorList>
            <person name="Goeker M."/>
        </authorList>
    </citation>
    <scope>NUCLEOTIDE SEQUENCE [LARGE SCALE GENOMIC DNA]</scope>
    <source>
        <strain evidence="2 3">DSM 19163</strain>
    </source>
</reference>
<dbReference type="RefSeq" id="WP_183673695.1">
    <property type="nucleotide sequence ID" value="NZ_CBCRYX010000006.1"/>
</dbReference>
<dbReference type="PROSITE" id="PS51257">
    <property type="entry name" value="PROKAR_LIPOPROTEIN"/>
    <property type="match status" value="1"/>
</dbReference>
<keyword evidence="3" id="KW-1185">Reference proteome</keyword>
<keyword evidence="1" id="KW-0732">Signal</keyword>
<evidence type="ECO:0000313" key="3">
    <source>
        <dbReference type="Proteomes" id="UP000579136"/>
    </source>
</evidence>
<sequence>MKFLKYVLAIVLTVFLSACNTESTQFENRTNDDNGMIITVNHSGEELRSLEFEVKNLVPKEQALNFVESSDDSFTKKDLKQLESFYSDLNQFEGVDTKTKVKETDDGILVIISGTENVDDGESIIGHTKKGGTFKDVKEFLKTQGFEEK</sequence>
<accession>A0A9Q2CYL2</accession>
<proteinExistence type="predicted"/>
<comment type="caution">
    <text evidence="2">The sequence shown here is derived from an EMBL/GenBank/DDBJ whole genome shotgun (WGS) entry which is preliminary data.</text>
</comment>
<keyword evidence="2" id="KW-0449">Lipoprotein</keyword>
<dbReference type="InterPro" id="IPR036699">
    <property type="entry name" value="YehR-like_sf"/>
</dbReference>
<feature type="signal peptide" evidence="1">
    <location>
        <begin position="1"/>
        <end position="20"/>
    </location>
</feature>
<evidence type="ECO:0000313" key="2">
    <source>
        <dbReference type="EMBL" id="MBB5175926.1"/>
    </source>
</evidence>
<protein>
    <submittedName>
        <fullName evidence="2">Uncharacterized lipoprotein YehR (DUF1307 family)</fullName>
    </submittedName>
</protein>
<evidence type="ECO:0000256" key="1">
    <source>
        <dbReference type="SAM" id="SignalP"/>
    </source>
</evidence>
<feature type="chain" id="PRO_5040333846" evidence="1">
    <location>
        <begin position="21"/>
        <end position="149"/>
    </location>
</feature>
<organism evidence="2 3">
    <name type="scientific">Nosocomiicoccus ampullae</name>
    <dbReference type="NCBI Taxonomy" id="489910"/>
    <lineage>
        <taxon>Bacteria</taxon>
        <taxon>Bacillati</taxon>
        <taxon>Bacillota</taxon>
        <taxon>Bacilli</taxon>
        <taxon>Bacillales</taxon>
        <taxon>Staphylococcaceae</taxon>
        <taxon>Nosocomiicoccus</taxon>
    </lineage>
</organism>
<dbReference type="EMBL" id="JACHHF010000004">
    <property type="protein sequence ID" value="MBB5175926.1"/>
    <property type="molecule type" value="Genomic_DNA"/>
</dbReference>
<dbReference type="AlphaFoldDB" id="A0A9Q2CYL2"/>
<gene>
    <name evidence="2" type="ORF">HNQ45_000810</name>
</gene>
<name>A0A9Q2CYL2_9STAP</name>
<dbReference type="Proteomes" id="UP000579136">
    <property type="component" value="Unassembled WGS sequence"/>
</dbReference>